<evidence type="ECO:0000256" key="6">
    <source>
        <dbReference type="ARBA" id="ARBA00047561"/>
    </source>
</evidence>
<comment type="catalytic activity">
    <reaction evidence="6">
        <text>precorrin-2 + NAD(+) = sirohydrochlorin + NADH + 2 H(+)</text>
        <dbReference type="Rhea" id="RHEA:15613"/>
        <dbReference type="ChEBI" id="CHEBI:15378"/>
        <dbReference type="ChEBI" id="CHEBI:57540"/>
        <dbReference type="ChEBI" id="CHEBI:57945"/>
        <dbReference type="ChEBI" id="CHEBI:58351"/>
        <dbReference type="ChEBI" id="CHEBI:58827"/>
        <dbReference type="EC" id="1.3.1.76"/>
    </reaction>
</comment>
<dbReference type="EC" id="1.3.1.76" evidence="2"/>
<dbReference type="InterPro" id="IPR006367">
    <property type="entry name" value="Sirohaem_synthase_N"/>
</dbReference>
<keyword evidence="3" id="KW-0560">Oxidoreductase</keyword>
<dbReference type="Pfam" id="PF13241">
    <property type="entry name" value="NAD_binding_7"/>
    <property type="match status" value="1"/>
</dbReference>
<evidence type="ECO:0000313" key="8">
    <source>
        <dbReference type="EMBL" id="EMO9458690.1"/>
    </source>
</evidence>
<dbReference type="GO" id="GO:0019354">
    <property type="term" value="P:siroheme biosynthetic process"/>
    <property type="evidence" value="ECO:0007669"/>
    <property type="project" value="InterPro"/>
</dbReference>
<evidence type="ECO:0000256" key="1">
    <source>
        <dbReference type="ARBA" id="ARBA00005010"/>
    </source>
</evidence>
<organism evidence="8">
    <name type="scientific">Morganella morganii</name>
    <name type="common">Proteus morganii</name>
    <dbReference type="NCBI Taxonomy" id="582"/>
    <lineage>
        <taxon>Bacteria</taxon>
        <taxon>Pseudomonadati</taxon>
        <taxon>Pseudomonadota</taxon>
        <taxon>Gammaproteobacteria</taxon>
        <taxon>Enterobacterales</taxon>
        <taxon>Morganellaceae</taxon>
        <taxon>Morganella</taxon>
    </lineage>
</organism>
<protein>
    <recommendedName>
        <fullName evidence="2">precorrin-2 dehydrogenase</fullName>
        <ecNumber evidence="2">1.3.1.76</ecNumber>
    </recommendedName>
</protein>
<dbReference type="Gene3D" id="1.10.8.210">
    <property type="entry name" value="Sirohaem synthase, dimerisation domain"/>
    <property type="match status" value="1"/>
</dbReference>
<comment type="pathway">
    <text evidence="1">Porphyrin-containing compound metabolism; siroheme biosynthesis; sirohydrochlorin from precorrin-2: step 1/1.</text>
</comment>
<dbReference type="PANTHER" id="PTHR35330:SF1">
    <property type="entry name" value="SIROHEME BIOSYNTHESIS PROTEIN MET8"/>
    <property type="match status" value="1"/>
</dbReference>
<dbReference type="Gene3D" id="3.40.50.720">
    <property type="entry name" value="NAD(P)-binding Rossmann-like Domain"/>
    <property type="match status" value="1"/>
</dbReference>
<dbReference type="SUPFAM" id="SSF51735">
    <property type="entry name" value="NAD(P)-binding Rossmann-fold domains"/>
    <property type="match status" value="1"/>
</dbReference>
<proteinExistence type="predicted"/>
<dbReference type="NCBIfam" id="TIGR01470">
    <property type="entry name" value="cysG_Nterm"/>
    <property type="match status" value="1"/>
</dbReference>
<accession>A0AAI9HVP8</accession>
<name>A0AAI9HVP8_MORMO</name>
<dbReference type="InterPro" id="IPR019478">
    <property type="entry name" value="Sirohaem_synthase_dimer_dom"/>
</dbReference>
<evidence type="ECO:0000256" key="3">
    <source>
        <dbReference type="ARBA" id="ARBA00023002"/>
    </source>
</evidence>
<dbReference type="Pfam" id="PF10414">
    <property type="entry name" value="CysG_dimeriser"/>
    <property type="match status" value="1"/>
</dbReference>
<gene>
    <name evidence="8" type="ORF">PN925_004128</name>
</gene>
<dbReference type="SUPFAM" id="SSF75615">
    <property type="entry name" value="Siroheme synthase middle domains-like"/>
    <property type="match status" value="1"/>
</dbReference>
<keyword evidence="4" id="KW-0520">NAD</keyword>
<evidence type="ECO:0000256" key="4">
    <source>
        <dbReference type="ARBA" id="ARBA00023027"/>
    </source>
</evidence>
<dbReference type="EMBL" id="ABKJEP030000133">
    <property type="protein sequence ID" value="EMO9458690.1"/>
    <property type="molecule type" value="Genomic_DNA"/>
</dbReference>
<dbReference type="GO" id="GO:0043115">
    <property type="term" value="F:precorrin-2 dehydrogenase activity"/>
    <property type="evidence" value="ECO:0007669"/>
    <property type="project" value="UniProtKB-EC"/>
</dbReference>
<dbReference type="InterPro" id="IPR028161">
    <property type="entry name" value="Met8-like"/>
</dbReference>
<evidence type="ECO:0000256" key="2">
    <source>
        <dbReference type="ARBA" id="ARBA00012400"/>
    </source>
</evidence>
<reference evidence="8" key="1">
    <citation type="submission" date="2024-02" db="EMBL/GenBank/DDBJ databases">
        <authorList>
            <consortium name="Clinical and Environmental Microbiology Branch: Whole genome sequencing antimicrobial resistance pathogens in the healthcare setting"/>
        </authorList>
    </citation>
    <scope>NUCLEOTIDE SEQUENCE</scope>
    <source>
        <strain evidence="8">2023KU-00017</strain>
    </source>
</reference>
<evidence type="ECO:0000256" key="5">
    <source>
        <dbReference type="ARBA" id="ARBA00023244"/>
    </source>
</evidence>
<dbReference type="PANTHER" id="PTHR35330">
    <property type="entry name" value="SIROHEME BIOSYNTHESIS PROTEIN MET8"/>
    <property type="match status" value="1"/>
</dbReference>
<dbReference type="InterPro" id="IPR036291">
    <property type="entry name" value="NAD(P)-bd_dom_sf"/>
</dbReference>
<dbReference type="AlphaFoldDB" id="A0AAI9HVP8"/>
<dbReference type="InterPro" id="IPR037115">
    <property type="entry name" value="Sirohaem_synt_dimer_dom_sf"/>
</dbReference>
<evidence type="ECO:0000259" key="7">
    <source>
        <dbReference type="Pfam" id="PF10414"/>
    </source>
</evidence>
<comment type="caution">
    <text evidence="8">The sequence shown here is derived from an EMBL/GenBank/DDBJ whole genome shotgun (WGS) entry which is preliminary data.</text>
</comment>
<dbReference type="GO" id="GO:0004325">
    <property type="term" value="F:ferrochelatase activity"/>
    <property type="evidence" value="ECO:0007669"/>
    <property type="project" value="InterPro"/>
</dbReference>
<keyword evidence="5" id="KW-0627">Porphyrin biosynthesis</keyword>
<sequence length="242" mass="26790">MLRPGNGQDMIQTTDSDVVHKGDTMLRYPLFCDLQGKTCLVVGGGEVAAHKCRALLQAGAHVTVIARWFHSDFTTLAENPHLTLTEAAFDAALWPQACWLAFAATDSPEVNQQVLEQANARHCFCNVTDAPESASFISPATIDVPPVQIALTCGGNPVYTQFLKHRVMQAIPADAPVKLRVAARLREQVKATNASRDAKRLFWQKFFTDTALEQLLPLEDEELLTDYLNYLLAQFTEEHGTH</sequence>
<feature type="domain" description="Sirohaem synthase dimerisation" evidence="7">
    <location>
        <begin position="180"/>
        <end position="216"/>
    </location>
</feature>